<dbReference type="GO" id="GO:0009306">
    <property type="term" value="P:protein secretion"/>
    <property type="evidence" value="ECO:0007669"/>
    <property type="project" value="UniProtKB-UniRule"/>
</dbReference>
<dbReference type="Proteomes" id="UP000316852">
    <property type="component" value="Unassembled WGS sequence"/>
</dbReference>
<comment type="caution">
    <text evidence="10">Lacks conserved residue(s) required for the propagation of feature annotation.</text>
</comment>
<dbReference type="Pfam" id="PF03840">
    <property type="entry name" value="SecG"/>
    <property type="match status" value="1"/>
</dbReference>
<evidence type="ECO:0000256" key="9">
    <source>
        <dbReference type="ARBA" id="ARBA00023136"/>
    </source>
</evidence>
<evidence type="ECO:0000256" key="1">
    <source>
        <dbReference type="ARBA" id="ARBA00004651"/>
    </source>
</evidence>
<comment type="similarity">
    <text evidence="2 10">Belongs to the SecG family.</text>
</comment>
<feature type="compositionally biased region" description="Low complexity" evidence="11">
    <location>
        <begin position="99"/>
        <end position="133"/>
    </location>
</feature>
<reference evidence="12 13" key="1">
    <citation type="journal article" date="2019" name="Nat. Microbiol.">
        <title>Mediterranean grassland soil C-N compound turnover is dependent on rainfall and depth, and is mediated by genomically divergent microorganisms.</title>
        <authorList>
            <person name="Diamond S."/>
            <person name="Andeer P.F."/>
            <person name="Li Z."/>
            <person name="Crits-Christoph A."/>
            <person name="Burstein D."/>
            <person name="Anantharaman K."/>
            <person name="Lane K.R."/>
            <person name="Thomas B.C."/>
            <person name="Pan C."/>
            <person name="Northen T.R."/>
            <person name="Banfield J.F."/>
        </authorList>
    </citation>
    <scope>NUCLEOTIDE SEQUENCE [LARGE SCALE GENOMIC DNA]</scope>
    <source>
        <strain evidence="12">WS_6</strain>
    </source>
</reference>
<comment type="function">
    <text evidence="10">Involved in protein export. Participates in an early event of protein translocation.</text>
</comment>
<evidence type="ECO:0000313" key="13">
    <source>
        <dbReference type="Proteomes" id="UP000316852"/>
    </source>
</evidence>
<protein>
    <recommendedName>
        <fullName evidence="10">Protein-export membrane protein SecG</fullName>
    </recommendedName>
</protein>
<organism evidence="12 13">
    <name type="scientific">Eiseniibacteriota bacterium</name>
    <dbReference type="NCBI Taxonomy" id="2212470"/>
    <lineage>
        <taxon>Bacteria</taxon>
        <taxon>Candidatus Eiseniibacteriota</taxon>
    </lineage>
</organism>
<dbReference type="GO" id="GO:0015450">
    <property type="term" value="F:protein-transporting ATPase activity"/>
    <property type="evidence" value="ECO:0007669"/>
    <property type="project" value="UniProtKB-UniRule"/>
</dbReference>
<evidence type="ECO:0000256" key="10">
    <source>
        <dbReference type="RuleBase" id="RU365087"/>
    </source>
</evidence>
<keyword evidence="8 10" id="KW-0811">Translocation</keyword>
<evidence type="ECO:0000313" key="12">
    <source>
        <dbReference type="EMBL" id="TMQ58950.1"/>
    </source>
</evidence>
<feature type="transmembrane region" description="Helical" evidence="10">
    <location>
        <begin position="6"/>
        <end position="26"/>
    </location>
</feature>
<evidence type="ECO:0000256" key="2">
    <source>
        <dbReference type="ARBA" id="ARBA00008445"/>
    </source>
</evidence>
<evidence type="ECO:0000256" key="8">
    <source>
        <dbReference type="ARBA" id="ARBA00023010"/>
    </source>
</evidence>
<feature type="compositionally biased region" description="Pro residues" evidence="11">
    <location>
        <begin position="137"/>
        <end position="149"/>
    </location>
</feature>
<dbReference type="InterPro" id="IPR004692">
    <property type="entry name" value="SecG"/>
</dbReference>
<evidence type="ECO:0000256" key="7">
    <source>
        <dbReference type="ARBA" id="ARBA00022989"/>
    </source>
</evidence>
<dbReference type="AlphaFoldDB" id="A0A538T5N9"/>
<keyword evidence="3 10" id="KW-0813">Transport</keyword>
<proteinExistence type="inferred from homology"/>
<evidence type="ECO:0000256" key="11">
    <source>
        <dbReference type="SAM" id="MobiDB-lite"/>
    </source>
</evidence>
<dbReference type="PRINTS" id="PR01651">
    <property type="entry name" value="SECGEXPORT"/>
</dbReference>
<keyword evidence="6 10" id="KW-0653">Protein transport</keyword>
<keyword evidence="4 10" id="KW-1003">Cell membrane</keyword>
<accession>A0A538T5N9</accession>
<dbReference type="GO" id="GO:0065002">
    <property type="term" value="P:intracellular protein transmembrane transport"/>
    <property type="evidence" value="ECO:0007669"/>
    <property type="project" value="TreeGrafter"/>
</dbReference>
<dbReference type="GO" id="GO:0043952">
    <property type="term" value="P:protein transport by the Sec complex"/>
    <property type="evidence" value="ECO:0007669"/>
    <property type="project" value="TreeGrafter"/>
</dbReference>
<keyword evidence="5 10" id="KW-0812">Transmembrane</keyword>
<evidence type="ECO:0000256" key="6">
    <source>
        <dbReference type="ARBA" id="ARBA00022927"/>
    </source>
</evidence>
<feature type="region of interest" description="Disordered" evidence="11">
    <location>
        <begin position="79"/>
        <end position="162"/>
    </location>
</feature>
<comment type="caution">
    <text evidence="12">The sequence shown here is derived from an EMBL/GenBank/DDBJ whole genome shotgun (WGS) entry which is preliminary data.</text>
</comment>
<keyword evidence="9 10" id="KW-0472">Membrane</keyword>
<name>A0A538T5N9_UNCEI</name>
<comment type="subcellular location">
    <subcellularLocation>
        <location evidence="1 10">Cell membrane</location>
        <topology evidence="1 10">Multi-pass membrane protein</topology>
    </subcellularLocation>
</comment>
<dbReference type="PANTHER" id="PTHR34182:SF1">
    <property type="entry name" value="PROTEIN-EXPORT MEMBRANE PROTEIN SECG"/>
    <property type="match status" value="1"/>
</dbReference>
<dbReference type="PANTHER" id="PTHR34182">
    <property type="entry name" value="PROTEIN-EXPORT MEMBRANE PROTEIN SECG"/>
    <property type="match status" value="1"/>
</dbReference>
<feature type="compositionally biased region" description="Gly residues" evidence="11">
    <location>
        <begin position="151"/>
        <end position="162"/>
    </location>
</feature>
<dbReference type="GO" id="GO:0005886">
    <property type="term" value="C:plasma membrane"/>
    <property type="evidence" value="ECO:0007669"/>
    <property type="project" value="UniProtKB-SubCell"/>
</dbReference>
<dbReference type="NCBIfam" id="TIGR00810">
    <property type="entry name" value="secG"/>
    <property type="match status" value="1"/>
</dbReference>
<evidence type="ECO:0000256" key="4">
    <source>
        <dbReference type="ARBA" id="ARBA00022475"/>
    </source>
</evidence>
<keyword evidence="7 10" id="KW-1133">Transmembrane helix</keyword>
<evidence type="ECO:0000256" key="5">
    <source>
        <dbReference type="ARBA" id="ARBA00022692"/>
    </source>
</evidence>
<evidence type="ECO:0000256" key="3">
    <source>
        <dbReference type="ARBA" id="ARBA00022448"/>
    </source>
</evidence>
<sequence length="162" mass="15261">MSGFVVGFIATIHIVVCLALMASILLQSGKGGGLAGAFGAGSSQTLFGGRGAATFLSRATTTLAVIFFLTSLTLGIQASRSAGGGRSLIQEEARRRGQQRAATEGAGAPTAGAPTPGGPAAPATGAPVTGTGASNPSPTPEAPPAPTPGAPAGGGAPAAGGP</sequence>
<dbReference type="EMBL" id="VBOW01000027">
    <property type="protein sequence ID" value="TMQ58950.1"/>
    <property type="molecule type" value="Genomic_DNA"/>
</dbReference>
<gene>
    <name evidence="12" type="primary">secG</name>
    <name evidence="12" type="ORF">E6K76_06245</name>
</gene>